<evidence type="ECO:0000256" key="4">
    <source>
        <dbReference type="ARBA" id="ARBA00035259"/>
    </source>
</evidence>
<protein>
    <recommendedName>
        <fullName evidence="4">Small ribosomal subunit protein uS9</fullName>
    </recommendedName>
    <alternativeName>
        <fullName evidence="5">40S ribosomal protein S16</fullName>
    </alternativeName>
</protein>
<evidence type="ECO:0000256" key="1">
    <source>
        <dbReference type="ARBA" id="ARBA00005251"/>
    </source>
</evidence>
<sequence length="145" mass="15996">MTSTKPPKVAIKSVQVFGRKKNATAVAYCKEGKGNLRVDGRTLENIEPKLLQYKLQEPILLLGKDKFSGVDIRVRVNGGGHVAQIYVKFQVKKGGVIKITIKHTRKFFIHPPSVTCRTYLVPILIIPSGNQGVSVPITKTHSFCA</sequence>
<evidence type="ECO:0000256" key="2">
    <source>
        <dbReference type="ARBA" id="ARBA00022980"/>
    </source>
</evidence>
<keyword evidence="2 6" id="KW-0689">Ribosomal protein</keyword>
<evidence type="ECO:0000313" key="6">
    <source>
        <dbReference type="EMBL" id="CAG6779612.1"/>
    </source>
</evidence>
<dbReference type="Pfam" id="PF00380">
    <property type="entry name" value="Ribosomal_S9"/>
    <property type="match status" value="1"/>
</dbReference>
<dbReference type="AlphaFoldDB" id="A0A8D9BAD9"/>
<dbReference type="GO" id="GO:0000462">
    <property type="term" value="P:maturation of SSU-rRNA from tricistronic rRNA transcript (SSU-rRNA, 5.8S rRNA, LSU-rRNA)"/>
    <property type="evidence" value="ECO:0007669"/>
    <property type="project" value="TreeGrafter"/>
</dbReference>
<dbReference type="PANTHER" id="PTHR21569">
    <property type="entry name" value="RIBOSOMAL PROTEIN S9"/>
    <property type="match status" value="1"/>
</dbReference>
<dbReference type="InterPro" id="IPR014721">
    <property type="entry name" value="Ribsml_uS5_D2-typ_fold_subgr"/>
</dbReference>
<dbReference type="GO" id="GO:0006412">
    <property type="term" value="P:translation"/>
    <property type="evidence" value="ECO:0007669"/>
    <property type="project" value="InterPro"/>
</dbReference>
<dbReference type="GO" id="GO:0003735">
    <property type="term" value="F:structural constituent of ribosome"/>
    <property type="evidence" value="ECO:0007669"/>
    <property type="project" value="InterPro"/>
</dbReference>
<proteinExistence type="inferred from homology"/>
<dbReference type="GO" id="GO:0022627">
    <property type="term" value="C:cytosolic small ribosomal subunit"/>
    <property type="evidence" value="ECO:0007669"/>
    <property type="project" value="TreeGrafter"/>
</dbReference>
<evidence type="ECO:0000256" key="5">
    <source>
        <dbReference type="ARBA" id="ARBA00043019"/>
    </source>
</evidence>
<dbReference type="InterPro" id="IPR000754">
    <property type="entry name" value="Ribosomal_uS9"/>
</dbReference>
<comment type="similarity">
    <text evidence="1">Belongs to the universal ribosomal protein uS9 family.</text>
</comment>
<keyword evidence="3" id="KW-0687">Ribonucleoprotein</keyword>
<accession>A0A8D9BAD9</accession>
<dbReference type="PANTHER" id="PTHR21569:SF16">
    <property type="entry name" value="RIBOSOMAL PROTEIN S16"/>
    <property type="match status" value="1"/>
</dbReference>
<organism evidence="6">
    <name type="scientific">Cacopsylla melanoneura</name>
    <dbReference type="NCBI Taxonomy" id="428564"/>
    <lineage>
        <taxon>Eukaryota</taxon>
        <taxon>Metazoa</taxon>
        <taxon>Ecdysozoa</taxon>
        <taxon>Arthropoda</taxon>
        <taxon>Hexapoda</taxon>
        <taxon>Insecta</taxon>
        <taxon>Pterygota</taxon>
        <taxon>Neoptera</taxon>
        <taxon>Paraneoptera</taxon>
        <taxon>Hemiptera</taxon>
        <taxon>Sternorrhyncha</taxon>
        <taxon>Psylloidea</taxon>
        <taxon>Psyllidae</taxon>
        <taxon>Psyllinae</taxon>
        <taxon>Cacopsylla</taxon>
    </lineage>
</organism>
<reference evidence="6" key="1">
    <citation type="submission" date="2021-05" db="EMBL/GenBank/DDBJ databases">
        <authorList>
            <person name="Alioto T."/>
            <person name="Alioto T."/>
            <person name="Gomez Garrido J."/>
        </authorList>
    </citation>
    <scope>NUCLEOTIDE SEQUENCE</scope>
</reference>
<dbReference type="GO" id="GO:0003723">
    <property type="term" value="F:RNA binding"/>
    <property type="evidence" value="ECO:0007669"/>
    <property type="project" value="TreeGrafter"/>
</dbReference>
<evidence type="ECO:0000256" key="3">
    <source>
        <dbReference type="ARBA" id="ARBA00023274"/>
    </source>
</evidence>
<dbReference type="SUPFAM" id="SSF54211">
    <property type="entry name" value="Ribosomal protein S5 domain 2-like"/>
    <property type="match status" value="1"/>
</dbReference>
<dbReference type="InterPro" id="IPR020568">
    <property type="entry name" value="Ribosomal_Su5_D2-typ_SF"/>
</dbReference>
<dbReference type="Gene3D" id="3.30.230.10">
    <property type="match status" value="1"/>
</dbReference>
<dbReference type="EMBL" id="HBUF01614787">
    <property type="protein sequence ID" value="CAG6779612.1"/>
    <property type="molecule type" value="Transcribed_RNA"/>
</dbReference>
<name>A0A8D9BAD9_9HEMI</name>